<evidence type="ECO:0000313" key="3">
    <source>
        <dbReference type="Proteomes" id="UP000007015"/>
    </source>
</evidence>
<feature type="compositionally biased region" description="Basic residues" evidence="1">
    <location>
        <begin position="71"/>
        <end position="80"/>
    </location>
</feature>
<feature type="compositionally biased region" description="Basic residues" evidence="1">
    <location>
        <begin position="98"/>
        <end position="107"/>
    </location>
</feature>
<dbReference type="Gramene" id="BGIOSGA030007-TA">
    <property type="protein sequence ID" value="BGIOSGA030007-PA"/>
    <property type="gene ID" value="BGIOSGA030007"/>
</dbReference>
<gene>
    <name evidence="2" type="ORF">OsI_30845</name>
</gene>
<feature type="compositionally biased region" description="Basic and acidic residues" evidence="1">
    <location>
        <begin position="19"/>
        <end position="33"/>
    </location>
</feature>
<dbReference type="AlphaFoldDB" id="B8BE97"/>
<name>B8BE97_ORYSI</name>
<evidence type="ECO:0000313" key="2">
    <source>
        <dbReference type="EMBL" id="EEC84335.1"/>
    </source>
</evidence>
<keyword evidence="3" id="KW-1185">Reference proteome</keyword>
<dbReference type="HOGENOM" id="CLU_2214342_0_0_1"/>
<dbReference type="EMBL" id="CM000134">
    <property type="protein sequence ID" value="EEC84335.1"/>
    <property type="molecule type" value="Genomic_DNA"/>
</dbReference>
<proteinExistence type="predicted"/>
<evidence type="ECO:0000256" key="1">
    <source>
        <dbReference type="SAM" id="MobiDB-lite"/>
    </source>
</evidence>
<feature type="region of interest" description="Disordered" evidence="1">
    <location>
        <begin position="68"/>
        <end position="107"/>
    </location>
</feature>
<dbReference type="Proteomes" id="UP000007015">
    <property type="component" value="Chromosome 9"/>
</dbReference>
<organism evidence="2 3">
    <name type="scientific">Oryza sativa subsp. indica</name>
    <name type="common">Rice</name>
    <dbReference type="NCBI Taxonomy" id="39946"/>
    <lineage>
        <taxon>Eukaryota</taxon>
        <taxon>Viridiplantae</taxon>
        <taxon>Streptophyta</taxon>
        <taxon>Embryophyta</taxon>
        <taxon>Tracheophyta</taxon>
        <taxon>Spermatophyta</taxon>
        <taxon>Magnoliopsida</taxon>
        <taxon>Liliopsida</taxon>
        <taxon>Poales</taxon>
        <taxon>Poaceae</taxon>
        <taxon>BOP clade</taxon>
        <taxon>Oryzoideae</taxon>
        <taxon>Oryzeae</taxon>
        <taxon>Oryzinae</taxon>
        <taxon>Oryza</taxon>
        <taxon>Oryza sativa</taxon>
    </lineage>
</organism>
<feature type="region of interest" description="Disordered" evidence="1">
    <location>
        <begin position="1"/>
        <end position="33"/>
    </location>
</feature>
<accession>B8BE97</accession>
<reference evidence="2 3" key="1">
    <citation type="journal article" date="2005" name="PLoS Biol.">
        <title>The genomes of Oryza sativa: a history of duplications.</title>
        <authorList>
            <person name="Yu J."/>
            <person name="Wang J."/>
            <person name="Lin W."/>
            <person name="Li S."/>
            <person name="Li H."/>
            <person name="Zhou J."/>
            <person name="Ni P."/>
            <person name="Dong W."/>
            <person name="Hu S."/>
            <person name="Zeng C."/>
            <person name="Zhang J."/>
            <person name="Zhang Y."/>
            <person name="Li R."/>
            <person name="Xu Z."/>
            <person name="Li S."/>
            <person name="Li X."/>
            <person name="Zheng H."/>
            <person name="Cong L."/>
            <person name="Lin L."/>
            <person name="Yin J."/>
            <person name="Geng J."/>
            <person name="Li G."/>
            <person name="Shi J."/>
            <person name="Liu J."/>
            <person name="Lv H."/>
            <person name="Li J."/>
            <person name="Wang J."/>
            <person name="Deng Y."/>
            <person name="Ran L."/>
            <person name="Shi X."/>
            <person name="Wang X."/>
            <person name="Wu Q."/>
            <person name="Li C."/>
            <person name="Ren X."/>
            <person name="Wang J."/>
            <person name="Wang X."/>
            <person name="Li D."/>
            <person name="Liu D."/>
            <person name="Zhang X."/>
            <person name="Ji Z."/>
            <person name="Zhao W."/>
            <person name="Sun Y."/>
            <person name="Zhang Z."/>
            <person name="Bao J."/>
            <person name="Han Y."/>
            <person name="Dong L."/>
            <person name="Ji J."/>
            <person name="Chen P."/>
            <person name="Wu S."/>
            <person name="Liu J."/>
            <person name="Xiao Y."/>
            <person name="Bu D."/>
            <person name="Tan J."/>
            <person name="Yang L."/>
            <person name="Ye C."/>
            <person name="Zhang J."/>
            <person name="Xu J."/>
            <person name="Zhou Y."/>
            <person name="Yu Y."/>
            <person name="Zhang B."/>
            <person name="Zhuang S."/>
            <person name="Wei H."/>
            <person name="Liu B."/>
            <person name="Lei M."/>
            <person name="Yu H."/>
            <person name="Li Y."/>
            <person name="Xu H."/>
            <person name="Wei S."/>
            <person name="He X."/>
            <person name="Fang L."/>
            <person name="Zhang Z."/>
            <person name="Zhang Y."/>
            <person name="Huang X."/>
            <person name="Su Z."/>
            <person name="Tong W."/>
            <person name="Li J."/>
            <person name="Tong Z."/>
            <person name="Li S."/>
            <person name="Ye J."/>
            <person name="Wang L."/>
            <person name="Fang L."/>
            <person name="Lei T."/>
            <person name="Chen C."/>
            <person name="Chen H."/>
            <person name="Xu Z."/>
            <person name="Li H."/>
            <person name="Huang H."/>
            <person name="Zhang F."/>
            <person name="Xu H."/>
            <person name="Li N."/>
            <person name="Zhao C."/>
            <person name="Li S."/>
            <person name="Dong L."/>
            <person name="Huang Y."/>
            <person name="Li L."/>
            <person name="Xi Y."/>
            <person name="Qi Q."/>
            <person name="Li W."/>
            <person name="Zhang B."/>
            <person name="Hu W."/>
            <person name="Zhang Y."/>
            <person name="Tian X."/>
            <person name="Jiao Y."/>
            <person name="Liang X."/>
            <person name="Jin J."/>
            <person name="Gao L."/>
            <person name="Zheng W."/>
            <person name="Hao B."/>
            <person name="Liu S."/>
            <person name="Wang W."/>
            <person name="Yuan L."/>
            <person name="Cao M."/>
            <person name="McDermott J."/>
            <person name="Samudrala R."/>
            <person name="Wang J."/>
            <person name="Wong G.K."/>
            <person name="Yang H."/>
        </authorList>
    </citation>
    <scope>NUCLEOTIDE SEQUENCE [LARGE SCALE GENOMIC DNA]</scope>
    <source>
        <strain evidence="3">cv. 93-11</strain>
    </source>
</reference>
<sequence>MGAVEPEPSGGGEVLEAARAGEKEEALGRERERKSSLWVSRGGAAIAAATEEAEADAAISERWIRAASGHRGGRSRHGHRRALDQSREHESLGERRGARSRLRFGIG</sequence>
<protein>
    <submittedName>
        <fullName evidence="2">Uncharacterized protein</fullName>
    </submittedName>
</protein>
<feature type="compositionally biased region" description="Basic and acidic residues" evidence="1">
    <location>
        <begin position="81"/>
        <end position="97"/>
    </location>
</feature>